<comment type="caution">
    <text evidence="5">The sequence shown here is derived from an EMBL/GenBank/DDBJ whole genome shotgun (WGS) entry which is preliminary data.</text>
</comment>
<feature type="region of interest" description="Disordered" evidence="3">
    <location>
        <begin position="40"/>
        <end position="104"/>
    </location>
</feature>
<feature type="compositionally biased region" description="Basic and acidic residues" evidence="3">
    <location>
        <begin position="73"/>
        <end position="91"/>
    </location>
</feature>
<dbReference type="Proteomes" id="UP000631114">
    <property type="component" value="Unassembled WGS sequence"/>
</dbReference>
<evidence type="ECO:0000256" key="1">
    <source>
        <dbReference type="ARBA" id="ARBA00022884"/>
    </source>
</evidence>
<evidence type="ECO:0000256" key="2">
    <source>
        <dbReference type="PROSITE-ProRule" id="PRU00176"/>
    </source>
</evidence>
<evidence type="ECO:0000313" key="6">
    <source>
        <dbReference type="Proteomes" id="UP000631114"/>
    </source>
</evidence>
<dbReference type="OrthoDB" id="1749473at2759"/>
<evidence type="ECO:0000313" key="5">
    <source>
        <dbReference type="EMBL" id="KAF9623632.1"/>
    </source>
</evidence>
<dbReference type="InterPro" id="IPR012677">
    <property type="entry name" value="Nucleotide-bd_a/b_plait_sf"/>
</dbReference>
<evidence type="ECO:0000256" key="3">
    <source>
        <dbReference type="SAM" id="MobiDB-lite"/>
    </source>
</evidence>
<reference evidence="5 6" key="1">
    <citation type="submission" date="2020-10" db="EMBL/GenBank/DDBJ databases">
        <title>The Coptis chinensis genome and diversification of protoberbering-type alkaloids.</title>
        <authorList>
            <person name="Wang B."/>
            <person name="Shu S."/>
            <person name="Song C."/>
            <person name="Liu Y."/>
        </authorList>
    </citation>
    <scope>NUCLEOTIDE SEQUENCE [LARGE SCALE GENOMIC DNA]</scope>
    <source>
        <strain evidence="5">HL-2020</strain>
        <tissue evidence="5">Leaf</tissue>
    </source>
</reference>
<dbReference type="EMBL" id="JADFTS010000001">
    <property type="protein sequence ID" value="KAF9623632.1"/>
    <property type="molecule type" value="Genomic_DNA"/>
</dbReference>
<dbReference type="SUPFAM" id="SSF54928">
    <property type="entry name" value="RNA-binding domain, RBD"/>
    <property type="match status" value="1"/>
</dbReference>
<dbReference type="Pfam" id="PF00076">
    <property type="entry name" value="RRM_1"/>
    <property type="match status" value="1"/>
</dbReference>
<dbReference type="PROSITE" id="PS50102">
    <property type="entry name" value="RRM"/>
    <property type="match status" value="1"/>
</dbReference>
<feature type="compositionally biased region" description="Low complexity" evidence="3">
    <location>
        <begin position="49"/>
        <end position="62"/>
    </location>
</feature>
<keyword evidence="1 2" id="KW-0694">RNA-binding</keyword>
<dbReference type="InterPro" id="IPR000504">
    <property type="entry name" value="RRM_dom"/>
</dbReference>
<dbReference type="PANTHER" id="PTHR10352">
    <property type="entry name" value="EUKARYOTIC TRANSLATION INITIATION FACTOR 3 SUBUNIT G"/>
    <property type="match status" value="1"/>
</dbReference>
<proteinExistence type="predicted"/>
<feature type="domain" description="RRM" evidence="4">
    <location>
        <begin position="89"/>
        <end position="137"/>
    </location>
</feature>
<name>A0A835MBL9_9MAGN</name>
<dbReference type="Gene3D" id="3.30.70.330">
    <property type="match status" value="1"/>
</dbReference>
<dbReference type="AlphaFoldDB" id="A0A835MBL9"/>
<dbReference type="InterPro" id="IPR035979">
    <property type="entry name" value="RBD_domain_sf"/>
</dbReference>
<organism evidence="5 6">
    <name type="scientific">Coptis chinensis</name>
    <dbReference type="NCBI Taxonomy" id="261450"/>
    <lineage>
        <taxon>Eukaryota</taxon>
        <taxon>Viridiplantae</taxon>
        <taxon>Streptophyta</taxon>
        <taxon>Embryophyta</taxon>
        <taxon>Tracheophyta</taxon>
        <taxon>Spermatophyta</taxon>
        <taxon>Magnoliopsida</taxon>
        <taxon>Ranunculales</taxon>
        <taxon>Ranunculaceae</taxon>
        <taxon>Coptidoideae</taxon>
        <taxon>Coptis</taxon>
    </lineage>
</organism>
<sequence>MNFSTGRIINKATFDNGITSMDKDHTGQFIFCGDAQDLAQPPESFVDKSPASETATPSSSTSKGAYVPPSHRAGADRSRQDMRHKNDEKSVRVTNLSKDTREPDLQDLFNTFGPVSRVYIAYDQKTGMSRGFGFVNYVQWLWL</sequence>
<keyword evidence="6" id="KW-1185">Reference proteome</keyword>
<dbReference type="GO" id="GO:0003723">
    <property type="term" value="F:RNA binding"/>
    <property type="evidence" value="ECO:0007669"/>
    <property type="project" value="UniProtKB-UniRule"/>
</dbReference>
<accession>A0A835MBL9</accession>
<evidence type="ECO:0000259" key="4">
    <source>
        <dbReference type="PROSITE" id="PS50102"/>
    </source>
</evidence>
<gene>
    <name evidence="5" type="ORF">IFM89_003639</name>
</gene>
<protein>
    <recommendedName>
        <fullName evidence="4">RRM domain-containing protein</fullName>
    </recommendedName>
</protein>